<comment type="caution">
    <text evidence="1">The sequence shown here is derived from an EMBL/GenBank/DDBJ whole genome shotgun (WGS) entry which is preliminary data.</text>
</comment>
<organism evidence="1 2">
    <name type="scientific">Streptomyces endocoffeicus</name>
    <dbReference type="NCBI Taxonomy" id="2898945"/>
    <lineage>
        <taxon>Bacteria</taxon>
        <taxon>Bacillati</taxon>
        <taxon>Actinomycetota</taxon>
        <taxon>Actinomycetes</taxon>
        <taxon>Kitasatosporales</taxon>
        <taxon>Streptomycetaceae</taxon>
        <taxon>Streptomyces</taxon>
    </lineage>
</organism>
<gene>
    <name evidence="1" type="ORF">JK364_21640</name>
</gene>
<dbReference type="EMBL" id="JAERRG010000008">
    <property type="protein sequence ID" value="MBL1114977.1"/>
    <property type="molecule type" value="Genomic_DNA"/>
</dbReference>
<evidence type="ECO:0000313" key="2">
    <source>
        <dbReference type="Proteomes" id="UP000621510"/>
    </source>
</evidence>
<sequence>MSNNEAAQSLPSRSALVNVVRLAAPLAASALLMALPAGPVGTGDARTGQTGIALLADGRHDDTVHTDDWNSTGS</sequence>
<protein>
    <submittedName>
        <fullName evidence="1">Uncharacterized protein</fullName>
    </submittedName>
</protein>
<reference evidence="1 2" key="1">
    <citation type="submission" date="2021-01" db="EMBL/GenBank/DDBJ databases">
        <title>WGS of actinomycetes isolated from Thailand.</title>
        <authorList>
            <person name="Thawai C."/>
        </authorList>
    </citation>
    <scope>NUCLEOTIDE SEQUENCE [LARGE SCALE GENOMIC DNA]</scope>
    <source>
        <strain evidence="1 2">CA3R110</strain>
    </source>
</reference>
<name>A0ABS1PRC6_9ACTN</name>
<proteinExistence type="predicted"/>
<accession>A0ABS1PRC6</accession>
<dbReference type="Proteomes" id="UP000621510">
    <property type="component" value="Unassembled WGS sequence"/>
</dbReference>
<dbReference type="RefSeq" id="WP_201852784.1">
    <property type="nucleotide sequence ID" value="NZ_JAERRG010000008.1"/>
</dbReference>
<evidence type="ECO:0000313" key="1">
    <source>
        <dbReference type="EMBL" id="MBL1114977.1"/>
    </source>
</evidence>
<keyword evidence="2" id="KW-1185">Reference proteome</keyword>